<dbReference type="Pfam" id="PF00149">
    <property type="entry name" value="Metallophos"/>
    <property type="match status" value="1"/>
</dbReference>
<accession>A0A7S0WLK8</accession>
<dbReference type="GO" id="GO:0047734">
    <property type="term" value="F:CDP-glycerol diphosphatase activity"/>
    <property type="evidence" value="ECO:0007669"/>
    <property type="project" value="TreeGrafter"/>
</dbReference>
<organism evidence="2">
    <name type="scientific">Pyramimonas obovata</name>
    <dbReference type="NCBI Taxonomy" id="1411642"/>
    <lineage>
        <taxon>Eukaryota</taxon>
        <taxon>Viridiplantae</taxon>
        <taxon>Chlorophyta</taxon>
        <taxon>Pyramimonadophyceae</taxon>
        <taxon>Pyramimonadales</taxon>
        <taxon>Pyramimonadaceae</taxon>
        <taxon>Pyramimonas</taxon>
        <taxon>Pyramimonas incertae sedis</taxon>
    </lineage>
</organism>
<gene>
    <name evidence="2" type="ORF">POBO1169_LOCUS11199</name>
</gene>
<feature type="domain" description="Calcineurin-like phosphoesterase" evidence="1">
    <location>
        <begin position="68"/>
        <end position="325"/>
    </location>
</feature>
<reference evidence="2" key="1">
    <citation type="submission" date="2021-01" db="EMBL/GenBank/DDBJ databases">
        <authorList>
            <person name="Corre E."/>
            <person name="Pelletier E."/>
            <person name="Niang G."/>
            <person name="Scheremetjew M."/>
            <person name="Finn R."/>
            <person name="Kale V."/>
            <person name="Holt S."/>
            <person name="Cochrane G."/>
            <person name="Meng A."/>
            <person name="Brown T."/>
            <person name="Cohen L."/>
        </authorList>
    </citation>
    <scope>NUCLEOTIDE SEQUENCE</scope>
    <source>
        <strain evidence="2">CCMP722</strain>
    </source>
</reference>
<dbReference type="SUPFAM" id="SSF56300">
    <property type="entry name" value="Metallo-dependent phosphatases"/>
    <property type="match status" value="1"/>
</dbReference>
<sequence length="406" mass="45702">MRADVLLAGTVLFGTVTKGLTISRSKSMKRTKVPISHGSGAVASQSGNVATPFVEPVEKTEHDRQPLFRFGLISDTQYVDAEDGSNFPKTKIRRYRHSLQVLRRAVADWNKQHQCGRPMDFVIQLGDAIDGKCAQLTTSSSAVEDLVLEKEACLCQKWHWCIGNHELYNFSTTEWVKRLFLPEYQRSYYDFSPREGWRVVMMDSYEISLMAPEGSEERAEAVRVLQENNPNDVINGTTWFKGVEGLQRRFVPYNGQFSDTQLQWLRQVLEGASTRGERVLIACHQPCYPQCTNDCNLPFNYDKCLRILHSFPGVVVAWLAGHDHDGGYAMDDCGIHHMVPASPLEVEVGEDAYGHVEVLPEEGLRVVWTGRMPRKGQWPEVLPYPTSDRPSVTVSDALAPLASEAP</sequence>
<dbReference type="GO" id="GO:0047631">
    <property type="term" value="F:ADP-ribose diphosphatase activity"/>
    <property type="evidence" value="ECO:0007669"/>
    <property type="project" value="TreeGrafter"/>
</dbReference>
<dbReference type="Gene3D" id="3.60.21.10">
    <property type="match status" value="1"/>
</dbReference>
<dbReference type="AlphaFoldDB" id="A0A7S0WLK8"/>
<proteinExistence type="predicted"/>
<dbReference type="PANTHER" id="PTHR16509">
    <property type="match status" value="1"/>
</dbReference>
<dbReference type="EMBL" id="HBFA01022027">
    <property type="protein sequence ID" value="CAD8672138.1"/>
    <property type="molecule type" value="Transcribed_RNA"/>
</dbReference>
<dbReference type="GO" id="GO:0008663">
    <property type="term" value="F:2',3'-cyclic-nucleotide 2'-phosphodiesterase activity"/>
    <property type="evidence" value="ECO:0007669"/>
    <property type="project" value="TreeGrafter"/>
</dbReference>
<protein>
    <recommendedName>
        <fullName evidence="1">Calcineurin-like phosphoesterase domain-containing protein</fullName>
    </recommendedName>
</protein>
<evidence type="ECO:0000313" key="2">
    <source>
        <dbReference type="EMBL" id="CAD8672138.1"/>
    </source>
</evidence>
<name>A0A7S0WLK8_9CHLO</name>
<dbReference type="GO" id="GO:0030145">
    <property type="term" value="F:manganese ion binding"/>
    <property type="evidence" value="ECO:0007669"/>
    <property type="project" value="TreeGrafter"/>
</dbReference>
<dbReference type="InterPro" id="IPR029052">
    <property type="entry name" value="Metallo-depent_PP-like"/>
</dbReference>
<dbReference type="InterPro" id="IPR004843">
    <property type="entry name" value="Calcineurin-like_PHP"/>
</dbReference>
<evidence type="ECO:0000259" key="1">
    <source>
        <dbReference type="Pfam" id="PF00149"/>
    </source>
</evidence>
<dbReference type="PANTHER" id="PTHR16509:SF1">
    <property type="entry name" value="MANGANESE-DEPENDENT ADP-RIBOSE_CDP-ALCOHOL DIPHOSPHATASE"/>
    <property type="match status" value="1"/>
</dbReference>